<protein>
    <submittedName>
        <fullName evidence="2">PAZ domain-containing protein</fullName>
    </submittedName>
</protein>
<dbReference type="Proteomes" id="UP000492821">
    <property type="component" value="Unassembled WGS sequence"/>
</dbReference>
<proteinExistence type="predicted"/>
<sequence>MNLNISIPIEAFPNVAPSVPIELTAWLAATWPDLTVSDRLDRAAAMLHGRILLTSMRLGPHSRGRRFRFLNFSTRPACEIRIRGGPMADTPLPVYFKRKHGIHLAESADFPAAYGVLPDGSEGHFPLELLDFVL</sequence>
<reference evidence="1" key="1">
    <citation type="journal article" date="2013" name="Genetics">
        <title>The draft genome and transcriptome of Panagrellus redivivus are shaped by the harsh demands of a free-living lifestyle.</title>
        <authorList>
            <person name="Srinivasan J."/>
            <person name="Dillman A.R."/>
            <person name="Macchietto M.G."/>
            <person name="Heikkinen L."/>
            <person name="Lakso M."/>
            <person name="Fracchia K.M."/>
            <person name="Antoshechkin I."/>
            <person name="Mortazavi A."/>
            <person name="Wong G."/>
            <person name="Sternberg P.W."/>
        </authorList>
    </citation>
    <scope>NUCLEOTIDE SEQUENCE [LARGE SCALE GENOMIC DNA]</scope>
    <source>
        <strain evidence="1">MT8872</strain>
    </source>
</reference>
<accession>A0A7E4UP18</accession>
<name>A0A7E4UP18_PANRE</name>
<evidence type="ECO:0000313" key="1">
    <source>
        <dbReference type="Proteomes" id="UP000492821"/>
    </source>
</evidence>
<reference evidence="2" key="2">
    <citation type="submission" date="2020-10" db="UniProtKB">
        <authorList>
            <consortium name="WormBaseParasite"/>
        </authorList>
    </citation>
    <scope>IDENTIFICATION</scope>
</reference>
<evidence type="ECO:0000313" key="2">
    <source>
        <dbReference type="WBParaSite" id="Pan_g11048.t1"/>
    </source>
</evidence>
<keyword evidence="1" id="KW-1185">Reference proteome</keyword>
<dbReference type="WBParaSite" id="Pan_g11048.t1">
    <property type="protein sequence ID" value="Pan_g11048.t1"/>
    <property type="gene ID" value="Pan_g11048"/>
</dbReference>
<organism evidence="1 2">
    <name type="scientific">Panagrellus redivivus</name>
    <name type="common">Microworm</name>
    <dbReference type="NCBI Taxonomy" id="6233"/>
    <lineage>
        <taxon>Eukaryota</taxon>
        <taxon>Metazoa</taxon>
        <taxon>Ecdysozoa</taxon>
        <taxon>Nematoda</taxon>
        <taxon>Chromadorea</taxon>
        <taxon>Rhabditida</taxon>
        <taxon>Tylenchina</taxon>
        <taxon>Panagrolaimomorpha</taxon>
        <taxon>Panagrolaimoidea</taxon>
        <taxon>Panagrolaimidae</taxon>
        <taxon>Panagrellus</taxon>
    </lineage>
</organism>
<dbReference type="AlphaFoldDB" id="A0A7E4UP18"/>